<dbReference type="Gene3D" id="3.90.920.10">
    <property type="entry name" value="DNA primase, PRIM domain"/>
    <property type="match status" value="1"/>
</dbReference>
<keyword evidence="8" id="KW-0547">Nucleotide-binding</keyword>
<comment type="caution">
    <text evidence="24">The sequence shown here is derived from an EMBL/GenBank/DDBJ whole genome shotgun (WGS) entry which is preliminary data.</text>
</comment>
<name>A0A5C8NZT5_9BACI</name>
<keyword evidence="4" id="KW-0808">Transferase</keyword>
<dbReference type="InterPro" id="IPR052171">
    <property type="entry name" value="NHEJ_LigD"/>
</dbReference>
<evidence type="ECO:0000256" key="11">
    <source>
        <dbReference type="ARBA" id="ARBA00022839"/>
    </source>
</evidence>
<comment type="catalytic activity">
    <reaction evidence="20">
        <text>ATP + (deoxyribonucleotide)n-3'-hydroxyl + 5'-phospho-(deoxyribonucleotide)m = (deoxyribonucleotide)n+m + AMP + diphosphate.</text>
        <dbReference type="EC" id="6.5.1.1"/>
    </reaction>
</comment>
<comment type="cofactor">
    <cofactor evidence="1">
        <name>Mn(2+)</name>
        <dbReference type="ChEBI" id="CHEBI:29035"/>
    </cofactor>
</comment>
<dbReference type="NCBIfam" id="TIGR02776">
    <property type="entry name" value="NHEJ_ligase_prk"/>
    <property type="match status" value="1"/>
</dbReference>
<dbReference type="PROSITE" id="PS50160">
    <property type="entry name" value="DNA_LIGASE_A3"/>
    <property type="match status" value="1"/>
</dbReference>
<keyword evidence="9" id="KW-0227">DNA damage</keyword>
<evidence type="ECO:0000256" key="9">
    <source>
        <dbReference type="ARBA" id="ARBA00022763"/>
    </source>
</evidence>
<proteinExistence type="inferred from homology"/>
<dbReference type="GO" id="GO:0006310">
    <property type="term" value="P:DNA recombination"/>
    <property type="evidence" value="ECO:0007669"/>
    <property type="project" value="UniProtKB-KW"/>
</dbReference>
<dbReference type="GO" id="GO:0003887">
    <property type="term" value="F:DNA-directed DNA polymerase activity"/>
    <property type="evidence" value="ECO:0007669"/>
    <property type="project" value="UniProtKB-KW"/>
</dbReference>
<keyword evidence="14" id="KW-0238">DNA-binding</keyword>
<dbReference type="PROSITE" id="PS00333">
    <property type="entry name" value="DNA_LIGASE_A2"/>
    <property type="match status" value="1"/>
</dbReference>
<dbReference type="SUPFAM" id="SSF56091">
    <property type="entry name" value="DNA ligase/mRNA capping enzyme, catalytic domain"/>
    <property type="match status" value="1"/>
</dbReference>
<keyword evidence="15" id="KW-0233">DNA recombination</keyword>
<evidence type="ECO:0000256" key="22">
    <source>
        <dbReference type="ARBA" id="ARBA00049990"/>
    </source>
</evidence>
<dbReference type="InterPro" id="IPR014143">
    <property type="entry name" value="NHEJ_ligase_prk"/>
</dbReference>
<evidence type="ECO:0000256" key="7">
    <source>
        <dbReference type="ARBA" id="ARBA00022723"/>
    </source>
</evidence>
<evidence type="ECO:0000256" key="5">
    <source>
        <dbReference type="ARBA" id="ARBA00022695"/>
    </source>
</evidence>
<dbReference type="InterPro" id="IPR014145">
    <property type="entry name" value="LigD_pol_dom"/>
</dbReference>
<evidence type="ECO:0000256" key="17">
    <source>
        <dbReference type="ARBA" id="ARBA00023211"/>
    </source>
</evidence>
<dbReference type="RefSeq" id="WP_147665987.1">
    <property type="nucleotide sequence ID" value="NZ_VDUW01000002.1"/>
</dbReference>
<evidence type="ECO:0000256" key="8">
    <source>
        <dbReference type="ARBA" id="ARBA00022741"/>
    </source>
</evidence>
<keyword evidence="5" id="KW-0548">Nucleotidyltransferase</keyword>
<evidence type="ECO:0000256" key="1">
    <source>
        <dbReference type="ARBA" id="ARBA00001936"/>
    </source>
</evidence>
<dbReference type="Gene3D" id="3.30.470.30">
    <property type="entry name" value="DNA ligase/mRNA capping enzyme"/>
    <property type="match status" value="1"/>
</dbReference>
<accession>A0A5C8NZT5</accession>
<dbReference type="GO" id="GO:0046872">
    <property type="term" value="F:metal ion binding"/>
    <property type="evidence" value="ECO:0007669"/>
    <property type="project" value="UniProtKB-KW"/>
</dbReference>
<dbReference type="InterPro" id="IPR016059">
    <property type="entry name" value="DNA_ligase_ATP-dep_CS"/>
</dbReference>
<keyword evidence="11" id="KW-0269">Exonuclease</keyword>
<comment type="similarity">
    <text evidence="22">In the N-terminal section; belongs to the LigD polymerase family.</text>
</comment>
<comment type="similarity">
    <text evidence="21">In the C-terminal section; belongs to the ATP-dependent DNA ligase family.</text>
</comment>
<evidence type="ECO:0000256" key="13">
    <source>
        <dbReference type="ARBA" id="ARBA00022932"/>
    </source>
</evidence>
<reference evidence="24 25" key="1">
    <citation type="submission" date="2019-06" db="EMBL/GenBank/DDBJ databases">
        <title>Cerasibacillus sp. nov., isolated from maize field.</title>
        <authorList>
            <person name="Lin S.-Y."/>
            <person name="Tsai C.-F."/>
            <person name="Young C.-C."/>
        </authorList>
    </citation>
    <scope>NUCLEOTIDE SEQUENCE [LARGE SCALE GENOMIC DNA]</scope>
    <source>
        <strain evidence="24 25">CC-CFT480</strain>
    </source>
</reference>
<keyword evidence="3 24" id="KW-0436">Ligase</keyword>
<evidence type="ECO:0000256" key="18">
    <source>
        <dbReference type="ARBA" id="ARBA00023268"/>
    </source>
</evidence>
<dbReference type="CDD" id="cd07906">
    <property type="entry name" value="Adenylation_DNA_ligase_LigD_LigC"/>
    <property type="match status" value="1"/>
</dbReference>
<evidence type="ECO:0000256" key="2">
    <source>
        <dbReference type="ARBA" id="ARBA00012727"/>
    </source>
</evidence>
<evidence type="ECO:0000313" key="24">
    <source>
        <dbReference type="EMBL" id="TXL66587.1"/>
    </source>
</evidence>
<dbReference type="InterPro" id="IPR014146">
    <property type="entry name" value="LigD_ligase_dom"/>
</dbReference>
<evidence type="ECO:0000256" key="15">
    <source>
        <dbReference type="ARBA" id="ARBA00023172"/>
    </source>
</evidence>
<keyword evidence="12" id="KW-0067">ATP-binding</keyword>
<keyword evidence="18" id="KW-0511">Multifunctional enzyme</keyword>
<gene>
    <name evidence="24" type="ORF">FHP05_04160</name>
</gene>
<dbReference type="PANTHER" id="PTHR42705">
    <property type="entry name" value="BIFUNCTIONAL NON-HOMOLOGOUS END JOINING PROTEIN LIGD"/>
    <property type="match status" value="1"/>
</dbReference>
<dbReference type="GO" id="GO:0005524">
    <property type="term" value="F:ATP binding"/>
    <property type="evidence" value="ECO:0007669"/>
    <property type="project" value="UniProtKB-KW"/>
</dbReference>
<dbReference type="EC" id="6.5.1.1" evidence="2"/>
<evidence type="ECO:0000256" key="20">
    <source>
        <dbReference type="ARBA" id="ARBA00034003"/>
    </source>
</evidence>
<keyword evidence="25" id="KW-1185">Reference proteome</keyword>
<dbReference type="EMBL" id="VDUW01000002">
    <property type="protein sequence ID" value="TXL66587.1"/>
    <property type="molecule type" value="Genomic_DNA"/>
</dbReference>
<dbReference type="Pfam" id="PF21686">
    <property type="entry name" value="LigD_Prim-Pol"/>
    <property type="match status" value="1"/>
</dbReference>
<keyword evidence="7" id="KW-0479">Metal-binding</keyword>
<evidence type="ECO:0000256" key="21">
    <source>
        <dbReference type="ARBA" id="ARBA00049981"/>
    </source>
</evidence>
<evidence type="ECO:0000256" key="6">
    <source>
        <dbReference type="ARBA" id="ARBA00022722"/>
    </source>
</evidence>
<feature type="domain" description="ATP-dependent DNA ligase family profile" evidence="23">
    <location>
        <begin position="106"/>
        <end position="241"/>
    </location>
</feature>
<dbReference type="AlphaFoldDB" id="A0A5C8NZT5"/>
<evidence type="ECO:0000256" key="3">
    <source>
        <dbReference type="ARBA" id="ARBA00022598"/>
    </source>
</evidence>
<evidence type="ECO:0000313" key="25">
    <source>
        <dbReference type="Proteomes" id="UP000321574"/>
    </source>
</evidence>
<evidence type="ECO:0000256" key="12">
    <source>
        <dbReference type="ARBA" id="ARBA00022840"/>
    </source>
</evidence>
<dbReference type="OrthoDB" id="9802472at2"/>
<dbReference type="NCBIfam" id="TIGR02779">
    <property type="entry name" value="NHEJ_ligase_lig"/>
    <property type="match status" value="1"/>
</dbReference>
<dbReference type="NCBIfam" id="TIGR02778">
    <property type="entry name" value="ligD_pol"/>
    <property type="match status" value="1"/>
</dbReference>
<keyword evidence="16" id="KW-0234">DNA repair</keyword>
<dbReference type="NCBIfam" id="NF007211">
    <property type="entry name" value="PRK09633.1"/>
    <property type="match status" value="1"/>
</dbReference>
<keyword evidence="6" id="KW-0540">Nuclease</keyword>
<evidence type="ECO:0000256" key="14">
    <source>
        <dbReference type="ARBA" id="ARBA00023125"/>
    </source>
</evidence>
<keyword evidence="10" id="KW-0378">Hydrolase</keyword>
<evidence type="ECO:0000256" key="19">
    <source>
        <dbReference type="ARBA" id="ARBA00029943"/>
    </source>
</evidence>
<dbReference type="GO" id="GO:0003910">
    <property type="term" value="F:DNA ligase (ATP) activity"/>
    <property type="evidence" value="ECO:0007669"/>
    <property type="project" value="UniProtKB-EC"/>
</dbReference>
<dbReference type="PROSITE" id="PS00697">
    <property type="entry name" value="DNA_LIGASE_A1"/>
    <property type="match status" value="1"/>
</dbReference>
<dbReference type="GO" id="GO:0003677">
    <property type="term" value="F:DNA binding"/>
    <property type="evidence" value="ECO:0007669"/>
    <property type="project" value="UniProtKB-KW"/>
</dbReference>
<keyword evidence="17" id="KW-0464">Manganese</keyword>
<protein>
    <recommendedName>
        <fullName evidence="2">DNA ligase (ATP)</fullName>
        <ecNumber evidence="2">6.5.1.1</ecNumber>
    </recommendedName>
    <alternativeName>
        <fullName evidence="19">NHEJ DNA polymerase</fullName>
    </alternativeName>
</protein>
<dbReference type="InterPro" id="IPR012310">
    <property type="entry name" value="DNA_ligase_ATP-dep_cent"/>
</dbReference>
<dbReference type="Pfam" id="PF01068">
    <property type="entry name" value="DNA_ligase_A_M"/>
    <property type="match status" value="1"/>
</dbReference>
<dbReference type="PANTHER" id="PTHR42705:SF2">
    <property type="entry name" value="BIFUNCTIONAL NON-HOMOLOGOUS END JOINING PROTEIN LIGD"/>
    <property type="match status" value="1"/>
</dbReference>
<evidence type="ECO:0000259" key="23">
    <source>
        <dbReference type="PROSITE" id="PS50160"/>
    </source>
</evidence>
<evidence type="ECO:0000256" key="16">
    <source>
        <dbReference type="ARBA" id="ARBA00023204"/>
    </source>
</evidence>
<dbReference type="GO" id="GO:0004527">
    <property type="term" value="F:exonuclease activity"/>
    <property type="evidence" value="ECO:0007669"/>
    <property type="project" value="UniProtKB-KW"/>
</dbReference>
<evidence type="ECO:0000256" key="4">
    <source>
        <dbReference type="ARBA" id="ARBA00022679"/>
    </source>
</evidence>
<dbReference type="Proteomes" id="UP000321574">
    <property type="component" value="Unassembled WGS sequence"/>
</dbReference>
<keyword evidence="13" id="KW-0239">DNA-directed DNA polymerase</keyword>
<evidence type="ECO:0000256" key="10">
    <source>
        <dbReference type="ARBA" id="ARBA00022801"/>
    </source>
</evidence>
<organism evidence="24 25">
    <name type="scientific">Cerasibacillus terrae</name>
    <dbReference type="NCBI Taxonomy" id="2498845"/>
    <lineage>
        <taxon>Bacteria</taxon>
        <taxon>Bacillati</taxon>
        <taxon>Bacillota</taxon>
        <taxon>Bacilli</taxon>
        <taxon>Bacillales</taxon>
        <taxon>Bacillaceae</taxon>
        <taxon>Cerasibacillus</taxon>
    </lineage>
</organism>
<dbReference type="GO" id="GO:0006281">
    <property type="term" value="P:DNA repair"/>
    <property type="evidence" value="ECO:0007669"/>
    <property type="project" value="UniProtKB-KW"/>
</dbReference>
<sequence length="604" mass="70544">MDIMKPIATELAPTGDEWCYEVKYDGFRCVLVWTKDSIQLLSKREHDLTNQFSEIIAFCKKHEQTFSAYLPLIFDGELVILNQAYQANFPLIQTRGRMKRQEKIQQEANKRPATLMVFDCLQEKGKDTLQLPYIKRRQRLEDIFSLSPHTYPCLLQLVEVFENVEACQKLVFDYKGEGVIAKRKRSIYKKGKNHRDWLKIKNWRIIQGILTAYDHKNDYFTVSVYDDSHTTLIPIGKCKHGLTKSVHHVLRDFFQENGEKVNSVYTLPPTTCARIRTLDLHQHELREPEFEQLTPEIDAKQCTITKLKEDMAMFPKHVNITSLDKTYWLELHLTKRDYLVYLREISPFMLRFFHKKAVTLIRCPDGVHGEIFFQKHARESTPEHITKHVIDEEVFIICDSLEALLSLGNQAAIEYHLPFQTVTSDTPNEIVFDLDPPSRESFHLAIEAAINIKQLLDSFQLLSFIKTSGNKGLQIHIPLPENSLTYEDTAIFTKAIAWTVEKKHPNLFTTERMKNKRNGRLYLDYVQHGKDKTIIAPYSARKTMDATVATPLFWEEVNEDLHPKQFTIKNVVERVKRLGCPFASYNQARKKQPWERLLEIVRSD</sequence>